<dbReference type="PANTHER" id="PTHR45633">
    <property type="entry name" value="60 KDA HEAT SHOCK PROTEIN, MITOCHONDRIAL"/>
    <property type="match status" value="1"/>
</dbReference>
<feature type="non-terminal residue" evidence="6">
    <location>
        <position position="248"/>
    </location>
</feature>
<protein>
    <submittedName>
        <fullName evidence="6">Molecular chaperone GroEL</fullName>
    </submittedName>
</protein>
<dbReference type="Gene3D" id="1.10.560.10">
    <property type="entry name" value="GroEL-like equatorial domain"/>
    <property type="match status" value="1"/>
</dbReference>
<name>A0A660SBX0_UNCT6</name>
<dbReference type="GO" id="GO:0042026">
    <property type="term" value="P:protein refolding"/>
    <property type="evidence" value="ECO:0007669"/>
    <property type="project" value="InterPro"/>
</dbReference>
<evidence type="ECO:0000313" key="7">
    <source>
        <dbReference type="Proteomes" id="UP000271125"/>
    </source>
</evidence>
<dbReference type="InterPro" id="IPR027410">
    <property type="entry name" value="TCP-1-like_intermed_sf"/>
</dbReference>
<keyword evidence="3" id="KW-0547">Nucleotide-binding</keyword>
<dbReference type="PRINTS" id="PR00304">
    <property type="entry name" value="TCOMPLEXTCP1"/>
</dbReference>
<dbReference type="Gene3D" id="3.30.260.10">
    <property type="entry name" value="TCP-1-like chaperonin intermediate domain"/>
    <property type="match status" value="1"/>
</dbReference>
<sequence length="248" mass="27097">MAKQLEFGHNAREQLKKGVDILANAVKTTLGPRGRNVVLEKSFGSPTITNDGVTIAKEIELEDKYENMGAQMVKEVATKTHDVAGDGTTTATLLAQAIIDEGFKHVTAGVNPMFMRRGLAKASETIVNEIKKLSKLTKTSEEIEQIATISANNDPEIGKLIAEAMGKVGNEGVINVEESKTMKTDWEVVEGMQFDRGYISPYFVTDTEKMVAELEDAYILLLDKKVSVMKDLLPILQAVSQTGKPLLL</sequence>
<dbReference type="InterPro" id="IPR027409">
    <property type="entry name" value="GroEL-like_apical_dom_sf"/>
</dbReference>
<proteinExistence type="inferred from homology"/>
<evidence type="ECO:0000256" key="4">
    <source>
        <dbReference type="ARBA" id="ARBA00022840"/>
    </source>
</evidence>
<dbReference type="InterPro" id="IPR001844">
    <property type="entry name" value="Cpn60/GroEL"/>
</dbReference>
<evidence type="ECO:0000256" key="2">
    <source>
        <dbReference type="ARBA" id="ARBA00008020"/>
    </source>
</evidence>
<dbReference type="InterPro" id="IPR027413">
    <property type="entry name" value="GROEL-like_equatorial_sf"/>
</dbReference>
<evidence type="ECO:0000256" key="5">
    <source>
        <dbReference type="ARBA" id="ARBA00023186"/>
    </source>
</evidence>
<comment type="similarity">
    <text evidence="2">Belongs to the TCP-1 chaperonin family.</text>
</comment>
<dbReference type="SUPFAM" id="SSF48592">
    <property type="entry name" value="GroEL equatorial domain-like"/>
    <property type="match status" value="1"/>
</dbReference>
<dbReference type="AlphaFoldDB" id="A0A660SBX0"/>
<dbReference type="Gene3D" id="3.50.7.10">
    <property type="entry name" value="GroEL"/>
    <property type="match status" value="1"/>
</dbReference>
<dbReference type="NCBIfam" id="NF009487">
    <property type="entry name" value="PRK12849.1"/>
    <property type="match status" value="1"/>
</dbReference>
<keyword evidence="4" id="KW-0067">ATP-binding</keyword>
<dbReference type="EMBL" id="QNBD01000290">
    <property type="protein sequence ID" value="RKX68298.1"/>
    <property type="molecule type" value="Genomic_DNA"/>
</dbReference>
<evidence type="ECO:0000256" key="3">
    <source>
        <dbReference type="ARBA" id="ARBA00022741"/>
    </source>
</evidence>
<comment type="similarity">
    <text evidence="1">Belongs to the chaperonin (HSP60) family.</text>
</comment>
<evidence type="ECO:0000256" key="1">
    <source>
        <dbReference type="ARBA" id="ARBA00006607"/>
    </source>
</evidence>
<dbReference type="Pfam" id="PF00118">
    <property type="entry name" value="Cpn60_TCP1"/>
    <property type="match status" value="1"/>
</dbReference>
<dbReference type="GO" id="GO:0005524">
    <property type="term" value="F:ATP binding"/>
    <property type="evidence" value="ECO:0007669"/>
    <property type="project" value="UniProtKB-KW"/>
</dbReference>
<dbReference type="GO" id="GO:0140662">
    <property type="term" value="F:ATP-dependent protein folding chaperone"/>
    <property type="evidence" value="ECO:0007669"/>
    <property type="project" value="InterPro"/>
</dbReference>
<reference evidence="6 7" key="1">
    <citation type="submission" date="2018-06" db="EMBL/GenBank/DDBJ databases">
        <title>Extensive metabolic versatility and redundancy in microbially diverse, dynamic hydrothermal sediments.</title>
        <authorList>
            <person name="Dombrowski N."/>
            <person name="Teske A."/>
            <person name="Baker B.J."/>
        </authorList>
    </citation>
    <scope>NUCLEOTIDE SEQUENCE [LARGE SCALE GENOMIC DNA]</scope>
    <source>
        <strain evidence="6">B10_G13</strain>
    </source>
</reference>
<accession>A0A660SBX0</accession>
<dbReference type="Proteomes" id="UP000271125">
    <property type="component" value="Unassembled WGS sequence"/>
</dbReference>
<comment type="caution">
    <text evidence="6">The sequence shown here is derived from an EMBL/GenBank/DDBJ whole genome shotgun (WGS) entry which is preliminary data.</text>
</comment>
<keyword evidence="5" id="KW-0143">Chaperone</keyword>
<dbReference type="NCBIfam" id="NF000592">
    <property type="entry name" value="PRK00013.1"/>
    <property type="match status" value="1"/>
</dbReference>
<gene>
    <name evidence="6" type="primary">groEL</name>
    <name evidence="6" type="ORF">DRP43_05835</name>
</gene>
<evidence type="ECO:0000313" key="6">
    <source>
        <dbReference type="EMBL" id="RKX68298.1"/>
    </source>
</evidence>
<organism evidence="6 7">
    <name type="scientific">candidate division TA06 bacterium</name>
    <dbReference type="NCBI Taxonomy" id="2250710"/>
    <lineage>
        <taxon>Bacteria</taxon>
        <taxon>Bacteria division TA06</taxon>
    </lineage>
</organism>
<dbReference type="InterPro" id="IPR017998">
    <property type="entry name" value="Chaperone_TCP-1"/>
</dbReference>
<dbReference type="InterPro" id="IPR002423">
    <property type="entry name" value="Cpn60/GroEL/TCP-1"/>
</dbReference>